<accession>A0A2H4UVX8</accession>
<gene>
    <name evidence="1" type="ORF">BMW23_0999</name>
</gene>
<proteinExistence type="predicted"/>
<organism evidence="1">
    <name type="scientific">Bodo saltans virus</name>
    <dbReference type="NCBI Taxonomy" id="2024608"/>
    <lineage>
        <taxon>Viruses</taxon>
        <taxon>Varidnaviria</taxon>
        <taxon>Bamfordvirae</taxon>
        <taxon>Nucleocytoviricota</taxon>
        <taxon>Megaviricetes</taxon>
        <taxon>Imitervirales</taxon>
        <taxon>Mimiviridae</taxon>
        <taxon>Klosneuvirinae</taxon>
        <taxon>Theiavirus</taxon>
        <taxon>Theiavirus salishense</taxon>
    </lineage>
</organism>
<sequence>MFSNNNNINTRDIKMKEIFDDLYTHLGDISEYRDIDEYRDFDEYRNDNTNENKHTDISEFNTLNEYNNEYYYNIMENRYLKKNTKPELNILEQKNIIRKYKMQNHMRWIDKMEQEKYLNTHDAGICIKLSLNFLYTWNKQKFNNIILTATDNGIFGVDVIKNDDFTQREINNIKRQLYNNM</sequence>
<evidence type="ECO:0000313" key="1">
    <source>
        <dbReference type="EMBL" id="ATZ81044.1"/>
    </source>
</evidence>
<dbReference type="EMBL" id="MF782455">
    <property type="protein sequence ID" value="ATZ81044.1"/>
    <property type="molecule type" value="Genomic_DNA"/>
</dbReference>
<dbReference type="Proteomes" id="UP000240325">
    <property type="component" value="Segment"/>
</dbReference>
<evidence type="ECO:0000313" key="2">
    <source>
        <dbReference type="Proteomes" id="UP000240325"/>
    </source>
</evidence>
<name>A0A2H4UVX8_9VIRU</name>
<reference evidence="1" key="1">
    <citation type="journal article" date="2017" name="Elife">
        <title>The kinetoplastid-infecting Bodo saltans virus (BsV), a window into the most abundant giant viruses in the sea.</title>
        <authorList>
            <person name="Deeg C.M."/>
            <person name="Chow C.-E.T."/>
            <person name="Suttle C.A."/>
        </authorList>
    </citation>
    <scope>NUCLEOTIDE SEQUENCE</scope>
    <source>
        <strain evidence="1">NG1</strain>
    </source>
</reference>
<keyword evidence="2" id="KW-1185">Reference proteome</keyword>
<protein>
    <submittedName>
        <fullName evidence="1">Uncharacterized protein</fullName>
    </submittedName>
</protein>